<dbReference type="STRING" id="261654.GA0070611_3118"/>
<feature type="transmembrane region" description="Helical" evidence="1">
    <location>
        <begin position="43"/>
        <end position="62"/>
    </location>
</feature>
<protein>
    <submittedName>
        <fullName evidence="2">Uncharacterized protein</fullName>
    </submittedName>
</protein>
<keyword evidence="1" id="KW-0472">Membrane</keyword>
<evidence type="ECO:0000313" key="2">
    <source>
        <dbReference type="EMBL" id="SBT45713.1"/>
    </source>
</evidence>
<reference evidence="3" key="1">
    <citation type="submission" date="2016-06" db="EMBL/GenBank/DDBJ databases">
        <authorList>
            <person name="Varghese N."/>
            <person name="Submissions Spin"/>
        </authorList>
    </citation>
    <scope>NUCLEOTIDE SEQUENCE [LARGE SCALE GENOMIC DNA]</scope>
    <source>
        <strain evidence="3">DSM 44815</strain>
    </source>
</reference>
<dbReference type="EMBL" id="LT594323">
    <property type="protein sequence ID" value="SBT45713.1"/>
    <property type="molecule type" value="Genomic_DNA"/>
</dbReference>
<organism evidence="2 3">
    <name type="scientific">Micromonospora auratinigra</name>
    <dbReference type="NCBI Taxonomy" id="261654"/>
    <lineage>
        <taxon>Bacteria</taxon>
        <taxon>Bacillati</taxon>
        <taxon>Actinomycetota</taxon>
        <taxon>Actinomycetes</taxon>
        <taxon>Micromonosporales</taxon>
        <taxon>Micromonosporaceae</taxon>
        <taxon>Micromonospora</taxon>
    </lineage>
</organism>
<dbReference type="OrthoDB" id="4246695at2"/>
<keyword evidence="3" id="KW-1185">Reference proteome</keyword>
<dbReference type="AlphaFoldDB" id="A0A1A8ZP93"/>
<gene>
    <name evidence="2" type="ORF">GA0070611_3118</name>
</gene>
<evidence type="ECO:0000313" key="3">
    <source>
        <dbReference type="Proteomes" id="UP000199385"/>
    </source>
</evidence>
<feature type="transmembrane region" description="Helical" evidence="1">
    <location>
        <begin position="69"/>
        <end position="89"/>
    </location>
</feature>
<feature type="transmembrane region" description="Helical" evidence="1">
    <location>
        <begin position="95"/>
        <end position="121"/>
    </location>
</feature>
<proteinExistence type="predicted"/>
<name>A0A1A8ZP93_9ACTN</name>
<keyword evidence="1" id="KW-1133">Transmembrane helix</keyword>
<sequence length="130" mass="13466">MDMRTVSGALLVAAATVGAWFAWLSWDVGYRVDPETGATSGPYAVWQVVGCVLTLVLIAALGGWWLSPWLVVPVLAVAFTAAWSVHAASTDSTGLWAVGAVLVLLGTAAGSLVVSLGAGWLRSRLGDPTR</sequence>
<accession>A0A1A8ZP93</accession>
<dbReference type="PATRIC" id="fig|261654.4.peg.3170"/>
<dbReference type="Proteomes" id="UP000199385">
    <property type="component" value="Chromosome I"/>
</dbReference>
<dbReference type="RefSeq" id="WP_091664689.1">
    <property type="nucleotide sequence ID" value="NZ_LT594323.1"/>
</dbReference>
<evidence type="ECO:0000256" key="1">
    <source>
        <dbReference type="SAM" id="Phobius"/>
    </source>
</evidence>
<keyword evidence="1" id="KW-0812">Transmembrane</keyword>